<organism evidence="1 2">
    <name type="scientific">Labrys miyagiensis</name>
    <dbReference type="NCBI Taxonomy" id="346912"/>
    <lineage>
        <taxon>Bacteria</taxon>
        <taxon>Pseudomonadati</taxon>
        <taxon>Pseudomonadota</taxon>
        <taxon>Alphaproteobacteria</taxon>
        <taxon>Hyphomicrobiales</taxon>
        <taxon>Xanthobacteraceae</taxon>
        <taxon>Labrys</taxon>
    </lineage>
</organism>
<reference evidence="2" key="1">
    <citation type="journal article" date="2019" name="Int. J. Syst. Evol. Microbiol.">
        <title>The Global Catalogue of Microorganisms (GCM) 10K type strain sequencing project: providing services to taxonomists for standard genome sequencing and annotation.</title>
        <authorList>
            <consortium name="The Broad Institute Genomics Platform"/>
            <consortium name="The Broad Institute Genome Sequencing Center for Infectious Disease"/>
            <person name="Wu L."/>
            <person name="Ma J."/>
        </authorList>
    </citation>
    <scope>NUCLEOTIDE SEQUENCE [LARGE SCALE GENOMIC DNA]</scope>
    <source>
        <strain evidence="2">NBRC 101365</strain>
    </source>
</reference>
<sequence>MGRKRTIDQSLDIADQFLGVMFDKAIPGQYLAMRQPAARYEGAVVGQDKGLGRGRSLIDGEDS</sequence>
<protein>
    <submittedName>
        <fullName evidence="1">Uncharacterized protein</fullName>
    </submittedName>
</protein>
<evidence type="ECO:0000313" key="2">
    <source>
        <dbReference type="Proteomes" id="UP001156882"/>
    </source>
</evidence>
<dbReference type="Proteomes" id="UP001156882">
    <property type="component" value="Unassembled WGS sequence"/>
</dbReference>
<comment type="caution">
    <text evidence="1">The sequence shown here is derived from an EMBL/GenBank/DDBJ whole genome shotgun (WGS) entry which is preliminary data.</text>
</comment>
<accession>A0ABQ6CKB7</accession>
<name>A0ABQ6CKB7_9HYPH</name>
<evidence type="ECO:0000313" key="1">
    <source>
        <dbReference type="EMBL" id="GLS20743.1"/>
    </source>
</evidence>
<proteinExistence type="predicted"/>
<dbReference type="EMBL" id="BSPC01000034">
    <property type="protein sequence ID" value="GLS20743.1"/>
    <property type="molecule type" value="Genomic_DNA"/>
</dbReference>
<gene>
    <name evidence="1" type="ORF">GCM10007874_37600</name>
</gene>
<keyword evidence="2" id="KW-1185">Reference proteome</keyword>